<feature type="compositionally biased region" description="Low complexity" evidence="1">
    <location>
        <begin position="91"/>
        <end position="108"/>
    </location>
</feature>
<feature type="compositionally biased region" description="Low complexity" evidence="1">
    <location>
        <begin position="43"/>
        <end position="70"/>
    </location>
</feature>
<evidence type="ECO:0000256" key="1">
    <source>
        <dbReference type="SAM" id="MobiDB-lite"/>
    </source>
</evidence>
<feature type="transmembrane region" description="Helical" evidence="2">
    <location>
        <begin position="184"/>
        <end position="200"/>
    </location>
</feature>
<feature type="transmembrane region" description="Helical" evidence="2">
    <location>
        <begin position="160"/>
        <end position="178"/>
    </location>
</feature>
<dbReference type="EMBL" id="CP124550">
    <property type="protein sequence ID" value="WIO45730.1"/>
    <property type="molecule type" value="Genomic_DNA"/>
</dbReference>
<dbReference type="Proteomes" id="UP001177295">
    <property type="component" value="Chromosome"/>
</dbReference>
<feature type="compositionally biased region" description="Polar residues" evidence="1">
    <location>
        <begin position="113"/>
        <end position="127"/>
    </location>
</feature>
<evidence type="ECO:0000256" key="2">
    <source>
        <dbReference type="SAM" id="Phobius"/>
    </source>
</evidence>
<feature type="region of interest" description="Disordered" evidence="1">
    <location>
        <begin position="1"/>
        <end position="137"/>
    </location>
</feature>
<feature type="compositionally biased region" description="Polar residues" evidence="1">
    <location>
        <begin position="26"/>
        <end position="42"/>
    </location>
</feature>
<sequence>MQDQEPQTQDWQQPAQSTAHGAYQPIQDTTQATNTVPSSQTLPSSAGPAAVSEVSPAPIPSAESPAAPEEMPTVANTPLSETQTASQPIISEASAASLSSPEYSEPAARAVAQQATESPAQESPDQPDTTDDMTADGLPDDEILIRWQALEYMQHQHEPIWYIGFGATVLILIAVAIFVFKSPTFAVLVPVMAVALALYVRRPPATIDYTVSRKGIHVNDRLYTFDQFKSFSVVRQETTNHVVLIPRKRFQLGQNIYFPTEIGEKLVDMLAARLPMKETSPDIIDKLLAKLRL</sequence>
<accession>A0ABY8WTB2</accession>
<proteinExistence type="predicted"/>
<reference evidence="3 4" key="1">
    <citation type="journal article" date="2023" name="Cell">
        <title>Genetic manipulation of Patescibacteria provides mechanistic insights into microbial dark matter and the epibiotic lifestyle.</title>
        <authorList>
            <person name="Wang Y."/>
            <person name="Gallagher L.A."/>
            <person name="Andrade P.A."/>
            <person name="Liu A."/>
            <person name="Humphreys I.R."/>
            <person name="Turkarslan S."/>
            <person name="Cutler K.J."/>
            <person name="Arrieta-Ortiz M.L."/>
            <person name="Li Y."/>
            <person name="Radey M.C."/>
            <person name="McLean J.S."/>
            <person name="Cong Q."/>
            <person name="Baker D."/>
            <person name="Baliga N.S."/>
            <person name="Peterson S.B."/>
            <person name="Mougous J.D."/>
        </authorList>
    </citation>
    <scope>NUCLEOTIDE SEQUENCE [LARGE SCALE GENOMIC DNA]</scope>
    <source>
        <strain evidence="3 4">ML1</strain>
    </source>
</reference>
<keyword evidence="4" id="KW-1185">Reference proteome</keyword>
<feature type="compositionally biased region" description="Low complexity" evidence="1">
    <location>
        <begin position="1"/>
        <end position="16"/>
    </location>
</feature>
<feature type="compositionally biased region" description="Acidic residues" evidence="1">
    <location>
        <begin position="128"/>
        <end position="137"/>
    </location>
</feature>
<evidence type="ECO:0008006" key="5">
    <source>
        <dbReference type="Google" id="ProtNLM"/>
    </source>
</evidence>
<keyword evidence="2" id="KW-1133">Transmembrane helix</keyword>
<gene>
    <name evidence="3" type="ORF">SEML1_0089</name>
</gene>
<feature type="compositionally biased region" description="Polar residues" evidence="1">
    <location>
        <begin position="74"/>
        <end position="89"/>
    </location>
</feature>
<name>A0ABY8WTB2_9BACT</name>
<evidence type="ECO:0000313" key="3">
    <source>
        <dbReference type="EMBL" id="WIO45730.1"/>
    </source>
</evidence>
<protein>
    <recommendedName>
        <fullName evidence="5">DUF5673 domain-containing protein</fullName>
    </recommendedName>
</protein>
<dbReference type="RefSeq" id="WP_376754103.1">
    <property type="nucleotide sequence ID" value="NZ_CP124550.1"/>
</dbReference>
<organism evidence="3 4">
    <name type="scientific">Candidatus Southlakia epibionticum</name>
    <dbReference type="NCBI Taxonomy" id="3043284"/>
    <lineage>
        <taxon>Bacteria</taxon>
        <taxon>Candidatus Saccharimonadota</taxon>
        <taxon>Candidatus Saccharimonadia</taxon>
        <taxon>Candidatus Saccharimonadales</taxon>
        <taxon>Candidatus Saccharimonadaceae</taxon>
        <taxon>Candidatus Southlakia</taxon>
    </lineage>
</organism>
<keyword evidence="2" id="KW-0472">Membrane</keyword>
<keyword evidence="2" id="KW-0812">Transmembrane</keyword>
<evidence type="ECO:0000313" key="4">
    <source>
        <dbReference type="Proteomes" id="UP001177295"/>
    </source>
</evidence>